<comment type="caution">
    <text evidence="2">The sequence shown here is derived from an EMBL/GenBank/DDBJ whole genome shotgun (WGS) entry which is preliminary data.</text>
</comment>
<evidence type="ECO:0000313" key="3">
    <source>
        <dbReference type="Proteomes" id="UP001371224"/>
    </source>
</evidence>
<dbReference type="Gene3D" id="3.40.630.30">
    <property type="match status" value="1"/>
</dbReference>
<evidence type="ECO:0000259" key="1">
    <source>
        <dbReference type="PROSITE" id="PS51186"/>
    </source>
</evidence>
<dbReference type="RefSeq" id="WP_337330843.1">
    <property type="nucleotide sequence ID" value="NZ_JBBDGM010000002.1"/>
</dbReference>
<proteinExistence type="predicted"/>
<keyword evidence="3" id="KW-1185">Reference proteome</keyword>
<dbReference type="InterPro" id="IPR016181">
    <property type="entry name" value="Acyl_CoA_acyltransferase"/>
</dbReference>
<dbReference type="Pfam" id="PF13302">
    <property type="entry name" value="Acetyltransf_3"/>
    <property type="match status" value="1"/>
</dbReference>
<dbReference type="SUPFAM" id="SSF55729">
    <property type="entry name" value="Acyl-CoA N-acyltransferases (Nat)"/>
    <property type="match status" value="1"/>
</dbReference>
<gene>
    <name evidence="2" type="ORF">WDU99_02395</name>
</gene>
<name>A0ABU8L762_9MICO</name>
<protein>
    <submittedName>
        <fullName evidence="2">GNAT family N-acetyltransferase</fullName>
    </submittedName>
</protein>
<reference evidence="2 3" key="1">
    <citation type="submission" date="2024-02" db="EMBL/GenBank/DDBJ databases">
        <authorList>
            <person name="Saticioglu I.B."/>
        </authorList>
    </citation>
    <scope>NUCLEOTIDE SEQUENCE [LARGE SCALE GENOMIC DNA]</scope>
    <source>
        <strain evidence="2 3">Mu-80</strain>
    </source>
</reference>
<dbReference type="InterPro" id="IPR051908">
    <property type="entry name" value="Ribosomal_N-acetyltransferase"/>
</dbReference>
<organism evidence="2 3">
    <name type="scientific">Microbacterium bandirmense</name>
    <dbReference type="NCBI Taxonomy" id="3122050"/>
    <lineage>
        <taxon>Bacteria</taxon>
        <taxon>Bacillati</taxon>
        <taxon>Actinomycetota</taxon>
        <taxon>Actinomycetes</taxon>
        <taxon>Micrococcales</taxon>
        <taxon>Microbacteriaceae</taxon>
        <taxon>Microbacterium</taxon>
    </lineage>
</organism>
<dbReference type="EMBL" id="JBBDGM010000002">
    <property type="protein sequence ID" value="MEJ1087163.1"/>
    <property type="molecule type" value="Genomic_DNA"/>
</dbReference>
<evidence type="ECO:0000313" key="2">
    <source>
        <dbReference type="EMBL" id="MEJ1087163.1"/>
    </source>
</evidence>
<dbReference type="PANTHER" id="PTHR43441">
    <property type="entry name" value="RIBOSOMAL-PROTEIN-SERINE ACETYLTRANSFERASE"/>
    <property type="match status" value="1"/>
</dbReference>
<dbReference type="PROSITE" id="PS51186">
    <property type="entry name" value="GNAT"/>
    <property type="match status" value="1"/>
</dbReference>
<accession>A0ABU8L762</accession>
<sequence length="184" mass="21061">MADDVFPHRTARLTLRFHESRDHDDLLRVYRRDDVARYLLEEPWTDEQTSERLAKRITRRTLFDEPHALSLIIEDEQGRYAGDLALWLTDVEHGQAEVGWVLDPGHAGHGYATEAASALLKLAFTRLDVHRVKAEMDARNAASAALARRLGFRLEGHMIEDLYCKGEYTDTFVFGMLARDLPPS</sequence>
<dbReference type="Proteomes" id="UP001371224">
    <property type="component" value="Unassembled WGS sequence"/>
</dbReference>
<dbReference type="PANTHER" id="PTHR43441:SF11">
    <property type="entry name" value="RIBOSOMAL-PROTEIN-SERINE ACETYLTRANSFERASE"/>
    <property type="match status" value="1"/>
</dbReference>
<dbReference type="InterPro" id="IPR000182">
    <property type="entry name" value="GNAT_dom"/>
</dbReference>
<feature type="domain" description="N-acetyltransferase" evidence="1">
    <location>
        <begin position="25"/>
        <end position="179"/>
    </location>
</feature>